<dbReference type="GO" id="GO:0006284">
    <property type="term" value="P:base-excision repair"/>
    <property type="evidence" value="ECO:0007669"/>
    <property type="project" value="TreeGrafter"/>
</dbReference>
<dbReference type="AlphaFoldDB" id="A0AAW1DA60"/>
<evidence type="ECO:0000256" key="2">
    <source>
        <dbReference type="ARBA" id="ARBA00009761"/>
    </source>
</evidence>
<accession>A0AAW1DA60</accession>
<dbReference type="GO" id="GO:0005662">
    <property type="term" value="C:DNA replication factor A complex"/>
    <property type="evidence" value="ECO:0007669"/>
    <property type="project" value="TreeGrafter"/>
</dbReference>
<dbReference type="InterPro" id="IPR012340">
    <property type="entry name" value="NA-bd_OB-fold"/>
</dbReference>
<dbReference type="GO" id="GO:0003684">
    <property type="term" value="F:damaged DNA binding"/>
    <property type="evidence" value="ECO:0007669"/>
    <property type="project" value="TreeGrafter"/>
</dbReference>
<organism evidence="4 5">
    <name type="scientific">Rhynocoris fuscipes</name>
    <dbReference type="NCBI Taxonomy" id="488301"/>
    <lineage>
        <taxon>Eukaryota</taxon>
        <taxon>Metazoa</taxon>
        <taxon>Ecdysozoa</taxon>
        <taxon>Arthropoda</taxon>
        <taxon>Hexapoda</taxon>
        <taxon>Insecta</taxon>
        <taxon>Pterygota</taxon>
        <taxon>Neoptera</taxon>
        <taxon>Paraneoptera</taxon>
        <taxon>Hemiptera</taxon>
        <taxon>Heteroptera</taxon>
        <taxon>Panheteroptera</taxon>
        <taxon>Cimicomorpha</taxon>
        <taxon>Reduviidae</taxon>
        <taxon>Harpactorinae</taxon>
        <taxon>Harpactorini</taxon>
        <taxon>Rhynocoris</taxon>
    </lineage>
</organism>
<dbReference type="Pfam" id="PF08661">
    <property type="entry name" value="Rep_fac-A_3"/>
    <property type="match status" value="1"/>
</dbReference>
<evidence type="ECO:0000256" key="1">
    <source>
        <dbReference type="ARBA" id="ARBA00004123"/>
    </source>
</evidence>
<dbReference type="PANTHER" id="PTHR15114">
    <property type="entry name" value="REPLICATION PROTEIN A3"/>
    <property type="match status" value="1"/>
</dbReference>
<dbReference type="SUPFAM" id="SSF50249">
    <property type="entry name" value="Nucleic acid-binding proteins"/>
    <property type="match status" value="1"/>
</dbReference>
<dbReference type="Gene3D" id="2.40.50.140">
    <property type="entry name" value="Nucleic acid-binding proteins"/>
    <property type="match status" value="1"/>
</dbReference>
<dbReference type="InterPro" id="IPR013970">
    <property type="entry name" value="Rfa2"/>
</dbReference>
<reference evidence="4 5" key="1">
    <citation type="submission" date="2022-12" db="EMBL/GenBank/DDBJ databases">
        <title>Chromosome-level genome assembly of true bugs.</title>
        <authorList>
            <person name="Ma L."/>
            <person name="Li H."/>
        </authorList>
    </citation>
    <scope>NUCLEOTIDE SEQUENCE [LARGE SCALE GENOMIC DNA]</scope>
    <source>
        <strain evidence="4">Lab_2022b</strain>
    </source>
</reference>
<comment type="caution">
    <text evidence="4">The sequence shown here is derived from an EMBL/GenBank/DDBJ whole genome shotgun (WGS) entry which is preliminary data.</text>
</comment>
<dbReference type="Proteomes" id="UP001461498">
    <property type="component" value="Unassembled WGS sequence"/>
</dbReference>
<dbReference type="GO" id="GO:0000724">
    <property type="term" value="P:double-strand break repair via homologous recombination"/>
    <property type="evidence" value="ECO:0007669"/>
    <property type="project" value="TreeGrafter"/>
</dbReference>
<dbReference type="GO" id="GO:0006298">
    <property type="term" value="P:mismatch repair"/>
    <property type="evidence" value="ECO:0007669"/>
    <property type="project" value="TreeGrafter"/>
</dbReference>
<gene>
    <name evidence="4" type="ORF">O3M35_007211</name>
</gene>
<proteinExistence type="inferred from homology"/>
<dbReference type="PANTHER" id="PTHR15114:SF1">
    <property type="entry name" value="REPLICATION PROTEIN A 14 KDA SUBUNIT"/>
    <property type="match status" value="1"/>
</dbReference>
<keyword evidence="5" id="KW-1185">Reference proteome</keyword>
<protein>
    <recommendedName>
        <fullName evidence="6">Replication protein A 14 kDa subunit</fullName>
    </recommendedName>
</protein>
<dbReference type="EMBL" id="JAPXFL010000004">
    <property type="protein sequence ID" value="KAK9507332.1"/>
    <property type="molecule type" value="Genomic_DNA"/>
</dbReference>
<dbReference type="GO" id="GO:0006260">
    <property type="term" value="P:DNA replication"/>
    <property type="evidence" value="ECO:0007669"/>
    <property type="project" value="InterPro"/>
</dbReference>
<dbReference type="GO" id="GO:0003697">
    <property type="term" value="F:single-stranded DNA binding"/>
    <property type="evidence" value="ECO:0007669"/>
    <property type="project" value="TreeGrafter"/>
</dbReference>
<sequence>MTADESSFRVLVNGSLLPQFVGKVVTIFGTVNGTPRGSMFDIITTDKHLVSITLRKPLSEPIAGLVEVHGIVKNKDSIICNYYMMFPPDIASTYGKFIY</sequence>
<name>A0AAW1DA60_9HEMI</name>
<comment type="similarity">
    <text evidence="2">Belongs to the replication factor A protein 3 family.</text>
</comment>
<dbReference type="GO" id="GO:0006289">
    <property type="term" value="P:nucleotide-excision repair"/>
    <property type="evidence" value="ECO:0007669"/>
    <property type="project" value="TreeGrafter"/>
</dbReference>
<evidence type="ECO:0008006" key="6">
    <source>
        <dbReference type="Google" id="ProtNLM"/>
    </source>
</evidence>
<evidence type="ECO:0000313" key="4">
    <source>
        <dbReference type="EMBL" id="KAK9507332.1"/>
    </source>
</evidence>
<evidence type="ECO:0000256" key="3">
    <source>
        <dbReference type="ARBA" id="ARBA00023242"/>
    </source>
</evidence>
<comment type="subcellular location">
    <subcellularLocation>
        <location evidence="1">Nucleus</location>
    </subcellularLocation>
</comment>
<keyword evidence="3" id="KW-0539">Nucleus</keyword>
<dbReference type="GO" id="GO:0035861">
    <property type="term" value="C:site of double-strand break"/>
    <property type="evidence" value="ECO:0007669"/>
    <property type="project" value="TreeGrafter"/>
</dbReference>
<evidence type="ECO:0000313" key="5">
    <source>
        <dbReference type="Proteomes" id="UP001461498"/>
    </source>
</evidence>